<keyword evidence="3" id="KW-1185">Reference proteome</keyword>
<accession>B8H927</accession>
<keyword evidence="1" id="KW-1133">Transmembrane helix</keyword>
<evidence type="ECO:0000313" key="2">
    <source>
        <dbReference type="EMBL" id="ACL38186.1"/>
    </source>
</evidence>
<dbReference type="STRING" id="452863.Achl_0184"/>
<dbReference type="Proteomes" id="UP000002505">
    <property type="component" value="Chromosome"/>
</dbReference>
<dbReference type="EMBL" id="CP001341">
    <property type="protein sequence ID" value="ACL38186.1"/>
    <property type="molecule type" value="Genomic_DNA"/>
</dbReference>
<name>B8H927_PSECP</name>
<organism evidence="2 3">
    <name type="scientific">Pseudarthrobacter chlorophenolicus (strain ATCC 700700 / DSM 12829 / CIP 107037 / JCM 12360 / KCTC 9906 / NCIMB 13794 / A6)</name>
    <name type="common">Arthrobacter chlorophenolicus</name>
    <dbReference type="NCBI Taxonomy" id="452863"/>
    <lineage>
        <taxon>Bacteria</taxon>
        <taxon>Bacillati</taxon>
        <taxon>Actinomycetota</taxon>
        <taxon>Actinomycetes</taxon>
        <taxon>Micrococcales</taxon>
        <taxon>Micrococcaceae</taxon>
        <taxon>Pseudarthrobacter</taxon>
    </lineage>
</organism>
<sequence>MDNTKRATLIWSLGAVVFSLIGVYIALTANGVWYSIVSAAILLLAGCAFASRAILTSRGQARSGRGS</sequence>
<feature type="transmembrane region" description="Helical" evidence="1">
    <location>
        <begin position="7"/>
        <end position="27"/>
    </location>
</feature>
<proteinExistence type="predicted"/>
<protein>
    <submittedName>
        <fullName evidence="2">Uncharacterized protein</fullName>
    </submittedName>
</protein>
<dbReference type="KEGG" id="ach:Achl_0184"/>
<gene>
    <name evidence="2" type="ordered locus">Achl_0184</name>
</gene>
<feature type="transmembrane region" description="Helical" evidence="1">
    <location>
        <begin position="33"/>
        <end position="55"/>
    </location>
</feature>
<evidence type="ECO:0000313" key="3">
    <source>
        <dbReference type="Proteomes" id="UP000002505"/>
    </source>
</evidence>
<evidence type="ECO:0000256" key="1">
    <source>
        <dbReference type="SAM" id="Phobius"/>
    </source>
</evidence>
<dbReference type="RefSeq" id="WP_012630922.1">
    <property type="nucleotide sequence ID" value="NC_011886.1"/>
</dbReference>
<dbReference type="AlphaFoldDB" id="B8H927"/>
<dbReference type="OrthoDB" id="4950900at2"/>
<dbReference type="HOGENOM" id="CLU_2803116_0_0_11"/>
<keyword evidence="1" id="KW-0812">Transmembrane</keyword>
<keyword evidence="1" id="KW-0472">Membrane</keyword>
<reference evidence="2" key="1">
    <citation type="submission" date="2009-01" db="EMBL/GenBank/DDBJ databases">
        <title>Complete sequence of chromosome of Arthrobacter chlorophenolicus A6.</title>
        <authorList>
            <consortium name="US DOE Joint Genome Institute"/>
            <person name="Lucas S."/>
            <person name="Copeland A."/>
            <person name="Lapidus A."/>
            <person name="Glavina del Rio T."/>
            <person name="Tice H."/>
            <person name="Bruce D."/>
            <person name="Goodwin L."/>
            <person name="Pitluck S."/>
            <person name="Goltsman E."/>
            <person name="Clum A."/>
            <person name="Larimer F."/>
            <person name="Land M."/>
            <person name="Hauser L."/>
            <person name="Kyrpides N."/>
            <person name="Mikhailova N."/>
            <person name="Jansson J."/>
            <person name="Richardson P."/>
        </authorList>
    </citation>
    <scope>NUCLEOTIDE SEQUENCE [LARGE SCALE GENOMIC DNA]</scope>
    <source>
        <strain evidence="2">A6</strain>
    </source>
</reference>